<dbReference type="Gene3D" id="2.30.110.10">
    <property type="entry name" value="Electron Transport, Fmn-binding Protein, Chain A"/>
    <property type="match status" value="1"/>
</dbReference>
<feature type="domain" description="Flavin reductase like" evidence="4">
    <location>
        <begin position="27"/>
        <end position="169"/>
    </location>
</feature>
<gene>
    <name evidence="5" type="ORF">HNP33_002325</name>
</gene>
<name>A0ABR6RGU1_9BURK</name>
<dbReference type="Pfam" id="PF01613">
    <property type="entry name" value="Flavin_Reduct"/>
    <property type="match status" value="1"/>
</dbReference>
<dbReference type="EMBL" id="JACHKZ010000013">
    <property type="protein sequence ID" value="MBB6578244.1"/>
    <property type="molecule type" value="Genomic_DNA"/>
</dbReference>
<evidence type="ECO:0000313" key="6">
    <source>
        <dbReference type="Proteomes" id="UP000562492"/>
    </source>
</evidence>
<dbReference type="SMART" id="SM00903">
    <property type="entry name" value="Flavin_Reduct"/>
    <property type="match status" value="1"/>
</dbReference>
<dbReference type="InterPro" id="IPR002563">
    <property type="entry name" value="Flavin_Rdtase-like_dom"/>
</dbReference>
<evidence type="ECO:0000256" key="3">
    <source>
        <dbReference type="ARBA" id="ARBA00038054"/>
    </source>
</evidence>
<keyword evidence="2" id="KW-0285">Flavoprotein</keyword>
<dbReference type="PANTHER" id="PTHR43567">
    <property type="entry name" value="FLAVOREDOXIN-RELATED-RELATED"/>
    <property type="match status" value="1"/>
</dbReference>
<sequence>MNSIADTVQQQGAGAYFQSVPLEKAYRLLNHGPTVLVSAQHAGERNVMAAAWACALDFSPPKVTVVLDKATRTRALVEASGRFALQLPTVPQAAMTVELGTVSALQQPDKLVQSGVQLFAAPGHGTPLVAGCAAWLECRLIPEQHNQQAYDLFIGEVTGAWADSRVFANGHWMFETAPPELRTLHYVAGGHFYATGAAVVVPSQP</sequence>
<organism evidence="5 6">
    <name type="scientific">Comamonas odontotermitis</name>
    <dbReference type="NCBI Taxonomy" id="379895"/>
    <lineage>
        <taxon>Bacteria</taxon>
        <taxon>Pseudomonadati</taxon>
        <taxon>Pseudomonadota</taxon>
        <taxon>Betaproteobacteria</taxon>
        <taxon>Burkholderiales</taxon>
        <taxon>Comamonadaceae</taxon>
        <taxon>Comamonas</taxon>
    </lineage>
</organism>
<evidence type="ECO:0000313" key="5">
    <source>
        <dbReference type="EMBL" id="MBB6578244.1"/>
    </source>
</evidence>
<evidence type="ECO:0000259" key="4">
    <source>
        <dbReference type="SMART" id="SM00903"/>
    </source>
</evidence>
<keyword evidence="6" id="KW-1185">Reference proteome</keyword>
<dbReference type="SUPFAM" id="SSF50475">
    <property type="entry name" value="FMN-binding split barrel"/>
    <property type="match status" value="1"/>
</dbReference>
<proteinExistence type="inferred from homology"/>
<comment type="caution">
    <text evidence="5">The sequence shown here is derived from an EMBL/GenBank/DDBJ whole genome shotgun (WGS) entry which is preliminary data.</text>
</comment>
<accession>A0ABR6RGU1</accession>
<reference evidence="5 6" key="1">
    <citation type="submission" date="2020-08" db="EMBL/GenBank/DDBJ databases">
        <title>Functional genomics of gut bacteria from endangered species of beetles.</title>
        <authorList>
            <person name="Carlos-Shanley C."/>
        </authorList>
    </citation>
    <scope>NUCLEOTIDE SEQUENCE [LARGE SCALE GENOMIC DNA]</scope>
    <source>
        <strain evidence="5 6">S00124</strain>
    </source>
</reference>
<comment type="similarity">
    <text evidence="3">Belongs to the flavoredoxin family.</text>
</comment>
<evidence type="ECO:0000256" key="1">
    <source>
        <dbReference type="ARBA" id="ARBA00001917"/>
    </source>
</evidence>
<protein>
    <submittedName>
        <fullName evidence="5">Flavin reductase (DIM6/NTAB) family NADH-FMN oxidoreductase RutF</fullName>
    </submittedName>
</protein>
<evidence type="ECO:0000256" key="2">
    <source>
        <dbReference type="ARBA" id="ARBA00022630"/>
    </source>
</evidence>
<dbReference type="PANTHER" id="PTHR43567:SF1">
    <property type="entry name" value="FLAVOREDOXIN"/>
    <property type="match status" value="1"/>
</dbReference>
<comment type="cofactor">
    <cofactor evidence="1">
        <name>FMN</name>
        <dbReference type="ChEBI" id="CHEBI:58210"/>
    </cofactor>
</comment>
<dbReference type="InterPro" id="IPR052174">
    <property type="entry name" value="Flavoredoxin"/>
</dbReference>
<dbReference type="Proteomes" id="UP000562492">
    <property type="component" value="Unassembled WGS sequence"/>
</dbReference>
<dbReference type="InterPro" id="IPR012349">
    <property type="entry name" value="Split_barrel_FMN-bd"/>
</dbReference>
<dbReference type="RefSeq" id="WP_184708684.1">
    <property type="nucleotide sequence ID" value="NZ_JACHKZ010000013.1"/>
</dbReference>